<dbReference type="KEGG" id="laq:GLA29479_5016"/>
<gene>
    <name evidence="2" type="ORF">LA76x_4544</name>
</gene>
<reference evidence="2 3" key="1">
    <citation type="journal article" date="2015" name="BMC Genomics">
        <title>Comparative genomics and metabolic profiling of the genus Lysobacter.</title>
        <authorList>
            <person name="de Bruijn I."/>
            <person name="Cheng X."/>
            <person name="de Jager V."/>
            <person name="Exposito R.G."/>
            <person name="Watrous J."/>
            <person name="Patel N."/>
            <person name="Postma J."/>
            <person name="Dorrestein P.C."/>
            <person name="Kobayashi D."/>
            <person name="Raaijmakers J.M."/>
        </authorList>
    </citation>
    <scope>NUCLEOTIDE SEQUENCE [LARGE SCALE GENOMIC DNA]</scope>
    <source>
        <strain evidence="2 3">76</strain>
    </source>
</reference>
<dbReference type="OrthoDB" id="7559170at2"/>
<dbReference type="Proteomes" id="UP000060787">
    <property type="component" value="Chromosome"/>
</dbReference>
<dbReference type="PIRSF" id="PIRSF030959">
    <property type="entry name" value="UCP030959"/>
    <property type="match status" value="1"/>
</dbReference>
<keyword evidence="3" id="KW-1185">Reference proteome</keyword>
<feature type="transmembrane region" description="Helical" evidence="1">
    <location>
        <begin position="30"/>
        <end position="50"/>
    </location>
</feature>
<organism evidence="2 3">
    <name type="scientific">Lysobacter antibioticus</name>
    <dbReference type="NCBI Taxonomy" id="84531"/>
    <lineage>
        <taxon>Bacteria</taxon>
        <taxon>Pseudomonadati</taxon>
        <taxon>Pseudomonadota</taxon>
        <taxon>Gammaproteobacteria</taxon>
        <taxon>Lysobacterales</taxon>
        <taxon>Lysobacteraceae</taxon>
        <taxon>Lysobacter</taxon>
    </lineage>
</organism>
<dbReference type="Gene3D" id="1.25.40.10">
    <property type="entry name" value="Tetratricopeptide repeat domain"/>
    <property type="match status" value="1"/>
</dbReference>
<dbReference type="STRING" id="84531.LA76x_4544"/>
<evidence type="ECO:0000313" key="3">
    <source>
        <dbReference type="Proteomes" id="UP000060787"/>
    </source>
</evidence>
<keyword evidence="1" id="KW-0472">Membrane</keyword>
<keyword evidence="1" id="KW-1133">Transmembrane helix</keyword>
<accession>A0A0S2FGK8</accession>
<dbReference type="eggNOG" id="COG4700">
    <property type="taxonomic scope" value="Bacteria"/>
</dbReference>
<dbReference type="KEGG" id="lab:LA76x_4544"/>
<dbReference type="InterPro" id="IPR014562">
    <property type="entry name" value="UCP030959_TPR_rpt-cont"/>
</dbReference>
<evidence type="ECO:0000313" key="2">
    <source>
        <dbReference type="EMBL" id="ALN82652.1"/>
    </source>
</evidence>
<protein>
    <submittedName>
        <fullName evidence="2">Tetratricopeptide repeat family protein</fullName>
    </submittedName>
</protein>
<dbReference type="Pfam" id="PF14559">
    <property type="entry name" value="TPR_19"/>
    <property type="match status" value="1"/>
</dbReference>
<dbReference type="AlphaFoldDB" id="A0A0S2FGK8"/>
<evidence type="ECO:0000256" key="1">
    <source>
        <dbReference type="SAM" id="Phobius"/>
    </source>
</evidence>
<dbReference type="SUPFAM" id="SSF48452">
    <property type="entry name" value="TPR-like"/>
    <property type="match status" value="1"/>
</dbReference>
<dbReference type="PATRIC" id="fig|84531.7.peg.4899"/>
<dbReference type="InterPro" id="IPR011990">
    <property type="entry name" value="TPR-like_helical_dom_sf"/>
</dbReference>
<proteinExistence type="predicted"/>
<dbReference type="EMBL" id="CP011129">
    <property type="protein sequence ID" value="ALN82652.1"/>
    <property type="molecule type" value="Genomic_DNA"/>
</dbReference>
<name>A0A0S2FGK8_LYSAN</name>
<dbReference type="RefSeq" id="WP_057919320.1">
    <property type="nucleotide sequence ID" value="NZ_CP011129.1"/>
</dbReference>
<sequence length="251" mass="28150">MPYLGLGLHVIVALCFAVHAVRSGQDRYWLMILFMFPLLGSVVYGFAIWLPEQRHTQHGRALVGNVRRLLDPDRELREAQDAYETAATTDNRLRLADALLGKQRPADALPLYRASLSGIHREDPDIQVKLAHALLENGEAAQAQAVLDELIARRPDFRSPDGHLIYARAIAAQGDRAKARDEFETLLGYSSGFEPYVRYAETLVGWGELGRVRELCVQAQTRAKRLPAYARRMNKPALDRLKALEKQASAP</sequence>
<keyword evidence="1" id="KW-0812">Transmembrane</keyword>